<organism evidence="1 2">
    <name type="scientific">Thelohanellus kitauei</name>
    <name type="common">Myxosporean</name>
    <dbReference type="NCBI Taxonomy" id="669202"/>
    <lineage>
        <taxon>Eukaryota</taxon>
        <taxon>Metazoa</taxon>
        <taxon>Cnidaria</taxon>
        <taxon>Myxozoa</taxon>
        <taxon>Myxosporea</taxon>
        <taxon>Bivalvulida</taxon>
        <taxon>Platysporina</taxon>
        <taxon>Myxobolidae</taxon>
        <taxon>Thelohanellus</taxon>
    </lineage>
</organism>
<reference evidence="1 2" key="1">
    <citation type="journal article" date="2014" name="Genome Biol. Evol.">
        <title>The genome of the myxosporean Thelohanellus kitauei shows adaptations to nutrient acquisition within its fish host.</title>
        <authorList>
            <person name="Yang Y."/>
            <person name="Xiong J."/>
            <person name="Zhou Z."/>
            <person name="Huo F."/>
            <person name="Miao W."/>
            <person name="Ran C."/>
            <person name="Liu Y."/>
            <person name="Zhang J."/>
            <person name="Feng J."/>
            <person name="Wang M."/>
            <person name="Wang M."/>
            <person name="Wang L."/>
            <person name="Yao B."/>
        </authorList>
    </citation>
    <scope>NUCLEOTIDE SEQUENCE [LARGE SCALE GENOMIC DNA]</scope>
    <source>
        <strain evidence="1">Wuqing</strain>
    </source>
</reference>
<dbReference type="AlphaFoldDB" id="A0A0C2MHR0"/>
<evidence type="ECO:0000313" key="2">
    <source>
        <dbReference type="Proteomes" id="UP000031668"/>
    </source>
</evidence>
<evidence type="ECO:0000313" key="1">
    <source>
        <dbReference type="EMBL" id="KII61211.1"/>
    </source>
</evidence>
<keyword evidence="2" id="KW-1185">Reference proteome</keyword>
<sequence length="200" mass="23514">MSLSEPINIINLRLNCSFHRILNTSPSNYITVFLVLAILKVTSINWMKPNDSYGPHPVLDVTNNRLRRNVGDKEEWVTIKRVKPYLGEEVKDVVSLPLIFEDWRRPARHGNRFDGMRVEDPNAYRSIPRGYIKEVQDFAKAFWHNLWTARPHLSGEDRNVFMLQKWFIFLPKQTLSILRVLLDLKLEDTINKAEQLMLDD</sequence>
<dbReference type="OrthoDB" id="116216at2759"/>
<accession>A0A0C2MHR0</accession>
<protein>
    <submittedName>
        <fullName evidence="1">Uncharacterized protein</fullName>
    </submittedName>
</protein>
<gene>
    <name evidence="1" type="ORF">RF11_11296</name>
</gene>
<name>A0A0C2MHR0_THEKT</name>
<dbReference type="EMBL" id="JWZT01005374">
    <property type="protein sequence ID" value="KII61211.1"/>
    <property type="molecule type" value="Genomic_DNA"/>
</dbReference>
<comment type="caution">
    <text evidence="1">The sequence shown here is derived from an EMBL/GenBank/DDBJ whole genome shotgun (WGS) entry which is preliminary data.</text>
</comment>
<dbReference type="Proteomes" id="UP000031668">
    <property type="component" value="Unassembled WGS sequence"/>
</dbReference>
<proteinExistence type="predicted"/>